<evidence type="ECO:0000313" key="3">
    <source>
        <dbReference type="Proteomes" id="UP000586254"/>
    </source>
</evidence>
<keyword evidence="1" id="KW-0812">Transmembrane</keyword>
<keyword evidence="1" id="KW-0472">Membrane</keyword>
<evidence type="ECO:0000256" key="1">
    <source>
        <dbReference type="SAM" id="Phobius"/>
    </source>
</evidence>
<evidence type="ECO:0000313" key="2">
    <source>
        <dbReference type="EMBL" id="NZA38328.1"/>
    </source>
</evidence>
<feature type="transmembrane region" description="Helical" evidence="1">
    <location>
        <begin position="171"/>
        <end position="194"/>
    </location>
</feature>
<name>A0A1I5I9C6_9FIRM</name>
<feature type="transmembrane region" description="Helical" evidence="1">
    <location>
        <begin position="138"/>
        <end position="159"/>
    </location>
</feature>
<sequence>MIQTLKRTFKYWTASEETDESGFARGLCFYKLFWIFLLGCVLGVVVETLWCYWTRSCIESRSGVLYGPFNPVYGFGAVALTLGLQRISKKGPLWIFLGSMLLGGSVEYLCSLVQEVSFGTLSWEYSGTFMNLNGRTNLMFAFFWGALGLLWIQVFYPLLSRGVERIPKKTGIRLTWILVIFMIVNMAVSGLAVARWSERTRGVPASNAAAVLIDQKYPDGLMKRVYPNMTFPAGFQEDASAENTLSR</sequence>
<organism evidence="2 3">
    <name type="scientific">Eubacterium callanderi</name>
    <dbReference type="NCBI Taxonomy" id="53442"/>
    <lineage>
        <taxon>Bacteria</taxon>
        <taxon>Bacillati</taxon>
        <taxon>Bacillota</taxon>
        <taxon>Clostridia</taxon>
        <taxon>Eubacteriales</taxon>
        <taxon>Eubacteriaceae</taxon>
        <taxon>Eubacterium</taxon>
    </lineage>
</organism>
<dbReference type="AlphaFoldDB" id="A0A1I5I9C6"/>
<dbReference type="InterPro" id="IPR010540">
    <property type="entry name" value="CmpB_TMEM229"/>
</dbReference>
<gene>
    <name evidence="2" type="ORF">H0N91_09310</name>
</gene>
<protein>
    <submittedName>
        <fullName evidence="2">Putative ABC transporter permease</fullName>
    </submittedName>
</protein>
<feature type="transmembrane region" description="Helical" evidence="1">
    <location>
        <begin position="65"/>
        <end position="84"/>
    </location>
</feature>
<dbReference type="RefSeq" id="WP_090411810.1">
    <property type="nucleotide sequence ID" value="NZ_CABJAI010000003.1"/>
</dbReference>
<keyword evidence="1" id="KW-1133">Transmembrane helix</keyword>
<accession>A0A1I5I9C6</accession>
<dbReference type="Pfam" id="PF06541">
    <property type="entry name" value="ABC_trans_CmpB"/>
    <property type="match status" value="1"/>
</dbReference>
<feature type="transmembrane region" description="Helical" evidence="1">
    <location>
        <begin position="93"/>
        <end position="118"/>
    </location>
</feature>
<comment type="caution">
    <text evidence="2">The sequence shown here is derived from an EMBL/GenBank/DDBJ whole genome shotgun (WGS) entry which is preliminary data.</text>
</comment>
<reference evidence="2 3" key="1">
    <citation type="submission" date="2020-07" db="EMBL/GenBank/DDBJ databases">
        <title>Organ Donor 1.</title>
        <authorList>
            <person name="Marsh A.J."/>
            <person name="Azcarate-Peril M.A."/>
        </authorList>
    </citation>
    <scope>NUCLEOTIDE SEQUENCE [LARGE SCALE GENOMIC DNA]</scope>
    <source>
        <strain evidence="2 3">AMC0717</strain>
    </source>
</reference>
<feature type="transmembrane region" description="Helical" evidence="1">
    <location>
        <begin position="32"/>
        <end position="53"/>
    </location>
</feature>
<dbReference type="Proteomes" id="UP000586254">
    <property type="component" value="Unassembled WGS sequence"/>
</dbReference>
<dbReference type="EMBL" id="JACCKS010000009">
    <property type="protein sequence ID" value="NZA38328.1"/>
    <property type="molecule type" value="Genomic_DNA"/>
</dbReference>
<proteinExistence type="predicted"/>